<reference evidence="1 2" key="1">
    <citation type="submission" date="2020-04" db="EMBL/GenBank/DDBJ databases">
        <title>Plant Genome Project.</title>
        <authorList>
            <person name="Zhang R.-G."/>
        </authorList>
    </citation>
    <scope>NUCLEOTIDE SEQUENCE [LARGE SCALE GENOMIC DNA]</scope>
    <source>
        <strain evidence="1">YNK0</strain>
        <tissue evidence="1">Leaf</tissue>
    </source>
</reference>
<evidence type="ECO:0000313" key="1">
    <source>
        <dbReference type="EMBL" id="KAF8411747.1"/>
    </source>
</evidence>
<organism evidence="1 2">
    <name type="scientific">Tetracentron sinense</name>
    <name type="common">Spur-leaf</name>
    <dbReference type="NCBI Taxonomy" id="13715"/>
    <lineage>
        <taxon>Eukaryota</taxon>
        <taxon>Viridiplantae</taxon>
        <taxon>Streptophyta</taxon>
        <taxon>Embryophyta</taxon>
        <taxon>Tracheophyta</taxon>
        <taxon>Spermatophyta</taxon>
        <taxon>Magnoliopsida</taxon>
        <taxon>Trochodendrales</taxon>
        <taxon>Trochodendraceae</taxon>
        <taxon>Tetracentron</taxon>
    </lineage>
</organism>
<dbReference type="AlphaFoldDB" id="A0A834ZSP0"/>
<dbReference type="EMBL" id="JABCRI010000002">
    <property type="protein sequence ID" value="KAF8411747.1"/>
    <property type="molecule type" value="Genomic_DNA"/>
</dbReference>
<protein>
    <submittedName>
        <fullName evidence="1">Uncharacterized protein</fullName>
    </submittedName>
</protein>
<proteinExistence type="predicted"/>
<dbReference type="OrthoDB" id="1936312at2759"/>
<name>A0A834ZSP0_TETSI</name>
<dbReference type="PANTHER" id="PTHR34677">
    <property type="match status" value="1"/>
</dbReference>
<accession>A0A834ZSP0</accession>
<evidence type="ECO:0000313" key="2">
    <source>
        <dbReference type="Proteomes" id="UP000655225"/>
    </source>
</evidence>
<dbReference type="PANTHER" id="PTHR34677:SF3">
    <property type="entry name" value="BACTERIAL IG-LIKE DOMAIN-CONTAINING PROTEIN"/>
    <property type="match status" value="1"/>
</dbReference>
<keyword evidence="2" id="KW-1185">Reference proteome</keyword>
<sequence>MELIYRRCQTRYGGNETMVQESLSSIGKLFKELSKALYSLTVVAVSQNLVSIIVPEGKANDVAGNLNLASNQLEVKHSVLMKAIASILEKKAENEERQQ</sequence>
<gene>
    <name evidence="1" type="ORF">HHK36_004305</name>
</gene>
<dbReference type="Proteomes" id="UP000655225">
    <property type="component" value="Unassembled WGS sequence"/>
</dbReference>
<comment type="caution">
    <text evidence="1">The sequence shown here is derived from an EMBL/GenBank/DDBJ whole genome shotgun (WGS) entry which is preliminary data.</text>
</comment>